<evidence type="ECO:0000313" key="7">
    <source>
        <dbReference type="EMBL" id="SPC72195.1"/>
    </source>
</evidence>
<dbReference type="Gene3D" id="3.40.50.10140">
    <property type="entry name" value="Toll/interleukin-1 receptor homology (TIR) domain"/>
    <property type="match status" value="1"/>
</dbReference>
<feature type="region of interest" description="Disordered" evidence="5">
    <location>
        <begin position="1376"/>
        <end position="1422"/>
    </location>
</feature>
<sequence length="1422" mass="159324">MLQNAMLIKTIGEIDHKAETSQNTDAGSLPSPLSKLNISALHRRSLPSPPFFAVTTASGLGCAPISASWVSACGLGGVVVLAGSARIKSRTLHSRERNNMDDDKDIVSISSAPGASRLRWHVFLSFRGADTRYPFIGKLYEALEKRGIRAFRDDDGLNRGEEIAPSLLEAIQESATSIVVISKNYASSRWCLEELSKICECRRLILPVFYQVDPSHVRKQKGPFEEHFKNHEEKYWEKKGMVEKWRKAMEKAGGRAGWPIFNNSNEEQDKLIGNLVKSVLKELESTPLGVAPYTVGLDSRIEKLMSSLDVKSNGIQVLGLHGVGGVGKTTLVKALYNKLVGRFDCLCFIKNDRENLATDDDLVHLQNKLINHLSPGKPPVYEVNSGISAIKEVVNEKRVLIVLDDIGNVRQLEVLIGGREWFWGGSRIIITTRDKEVLAEHLVNEKFEVRELDLTEALELFSYHALRRGEPPERFMKLSKKMVHLTGGLPLALEVFGSLLFERWRMEEWEDALQKLEKIRPRNLQDVLKISYDWLDPQEQCVFLDIACLFIKMEIKREDVMDALKGCGFNAEIAITVLTTKSLIKVIEDDTLWMHDQIRDMGRQIVLDEDHVYPSKRSRLWNHDEIMTILKGLKWLQWKGCPLKALPSDFCPRELAVLDLSESGIEQVWSWYNKKVPENLMVMNLHHCYNLAAIPDLSGNRALEKLVLEGCIKLTKIHESIGNMGSLLHLNLRGCSSLIELPTDISGLKHLKNLILSDCSKLKELPMNIGSMNSLKELLVDNTAIAKLPESIFRLTKLEKISLNNCQFLGRLPDCIGNVSSLKELSLNNSAIEEIPDSVGSLSNLEKLSLMLCGSLTAIPDSVGSLISLTQLLMNRSAIKELPVSIGSLLYLKELSVGNCQHLSKLPDSIERLASVVELQLDGTSITNLPDQVGALTMLRKLEMRNCKNLRFLPESIGSLLALTTLNMFGANISELPESIGMLENLIILRLNKCKQLIKLPASIGNLKSLRHLLMEETSVTELPESFGGLSSLMVLKMAKKPFTDELAGSSMPNSITLPTSFSKLCSLEEMNARAWKLCGKIPDDFEKLSSLKSLNLGHNNIFSLPSSLRGLFNLKILLLPYCKELKSLPPLPSSLVEVNVANCTALEMVSDLSDLESLEQLDLSNCEKVEDIPGLERLKSLTRHPPTGREHTTIPSTLFFKGEEVCLRNIRTLSMPGSKIPRWFSRKEVGFSEIKNREVKGVIICVVVSLNLEIPDDLRDQLPVIAGIRANLVKLNKPLFSTMLELKGVPKTNEDHFYLCRFPDCHPIVSKLKDGYEIHVIEQDPPYIKGLKLKKSGIHLVFEGQDDYEGNEESLDESQLSISVKLAKFFSSLKEEDHTSQSDGEVESQVQEIEEQEERERVPLWRQGTGSPPQNVYTSRF</sequence>
<dbReference type="SUPFAM" id="SSF52200">
    <property type="entry name" value="Toll/Interleukin receptor TIR domain"/>
    <property type="match status" value="1"/>
</dbReference>
<evidence type="ECO:0000256" key="1">
    <source>
        <dbReference type="ARBA" id="ARBA00022614"/>
    </source>
</evidence>
<feature type="domain" description="TIR" evidence="6">
    <location>
        <begin position="118"/>
        <end position="283"/>
    </location>
</feature>
<dbReference type="Gene3D" id="1.10.8.430">
    <property type="entry name" value="Helical domain of apoptotic protease-activating factors"/>
    <property type="match status" value="1"/>
</dbReference>
<feature type="compositionally biased region" description="Polar residues" evidence="5">
    <location>
        <begin position="1409"/>
        <end position="1422"/>
    </location>
</feature>
<dbReference type="Pfam" id="PF00931">
    <property type="entry name" value="NB-ARC"/>
    <property type="match status" value="1"/>
</dbReference>
<dbReference type="Pfam" id="PF23282">
    <property type="entry name" value="WHD_ROQ1"/>
    <property type="match status" value="1"/>
</dbReference>
<dbReference type="EMBL" id="OIVN01000001">
    <property type="protein sequence ID" value="SPC72195.1"/>
    <property type="molecule type" value="Genomic_DNA"/>
</dbReference>
<evidence type="ECO:0000259" key="6">
    <source>
        <dbReference type="PROSITE" id="PS50104"/>
    </source>
</evidence>
<dbReference type="InterPro" id="IPR058192">
    <property type="entry name" value="WHD_ROQ1-like"/>
</dbReference>
<dbReference type="GO" id="GO:0051707">
    <property type="term" value="P:response to other organism"/>
    <property type="evidence" value="ECO:0007669"/>
    <property type="project" value="UniProtKB-ARBA"/>
</dbReference>
<dbReference type="Pfam" id="PF00560">
    <property type="entry name" value="LRR_1"/>
    <property type="match status" value="1"/>
</dbReference>
<reference evidence="7" key="1">
    <citation type="submission" date="2018-02" db="EMBL/GenBank/DDBJ databases">
        <authorList>
            <person name="Cohen D.B."/>
            <person name="Kent A.D."/>
        </authorList>
    </citation>
    <scope>NUCLEOTIDE SEQUENCE</scope>
</reference>
<gene>
    <name evidence="7" type="ORF">FSB_LOCUS77</name>
</gene>
<dbReference type="GO" id="GO:0006952">
    <property type="term" value="P:defense response"/>
    <property type="evidence" value="ECO:0007669"/>
    <property type="project" value="UniProtKB-KW"/>
</dbReference>
<evidence type="ECO:0000256" key="5">
    <source>
        <dbReference type="SAM" id="MobiDB-lite"/>
    </source>
</evidence>
<dbReference type="SUPFAM" id="SSF52540">
    <property type="entry name" value="P-loop containing nucleoside triphosphate hydrolases"/>
    <property type="match status" value="1"/>
</dbReference>
<dbReference type="PROSITE" id="PS50104">
    <property type="entry name" value="TIR"/>
    <property type="match status" value="1"/>
</dbReference>
<dbReference type="PANTHER" id="PTHR11017">
    <property type="entry name" value="LEUCINE-RICH REPEAT-CONTAINING PROTEIN"/>
    <property type="match status" value="1"/>
</dbReference>
<dbReference type="PROSITE" id="PS51450">
    <property type="entry name" value="LRR"/>
    <property type="match status" value="2"/>
</dbReference>
<dbReference type="GO" id="GO:0043531">
    <property type="term" value="F:ADP binding"/>
    <property type="evidence" value="ECO:0007669"/>
    <property type="project" value="InterPro"/>
</dbReference>
<dbReference type="PRINTS" id="PR00364">
    <property type="entry name" value="DISEASERSIST"/>
</dbReference>
<dbReference type="Gene3D" id="3.80.10.10">
    <property type="entry name" value="Ribonuclease Inhibitor"/>
    <property type="match status" value="2"/>
</dbReference>
<dbReference type="InterPro" id="IPR042197">
    <property type="entry name" value="Apaf_helical"/>
</dbReference>
<dbReference type="SUPFAM" id="SSF52058">
    <property type="entry name" value="L domain-like"/>
    <property type="match status" value="2"/>
</dbReference>
<dbReference type="InterPro" id="IPR000157">
    <property type="entry name" value="TIR_dom"/>
</dbReference>
<dbReference type="FunFam" id="3.40.50.10140:FF:000007">
    <property type="entry name" value="Disease resistance protein (TIR-NBS-LRR class)"/>
    <property type="match status" value="1"/>
</dbReference>
<dbReference type="InterPro" id="IPR044974">
    <property type="entry name" value="Disease_R_plants"/>
</dbReference>
<dbReference type="InterPro" id="IPR027417">
    <property type="entry name" value="P-loop_NTPase"/>
</dbReference>
<protein>
    <recommendedName>
        <fullName evidence="6">TIR domain-containing protein</fullName>
    </recommendedName>
</protein>
<dbReference type="InterPro" id="IPR035897">
    <property type="entry name" value="Toll_tir_struct_dom_sf"/>
</dbReference>
<dbReference type="InterPro" id="IPR055414">
    <property type="entry name" value="LRR_R13L4/SHOC2-like"/>
</dbReference>
<dbReference type="Pfam" id="PF23598">
    <property type="entry name" value="LRR_14"/>
    <property type="match status" value="2"/>
</dbReference>
<keyword evidence="2" id="KW-0677">Repeat</keyword>
<proteinExistence type="predicted"/>
<keyword evidence="1" id="KW-0433">Leucine-rich repeat</keyword>
<keyword evidence="4" id="KW-0520">NAD</keyword>
<dbReference type="InterPro" id="IPR002182">
    <property type="entry name" value="NB-ARC"/>
</dbReference>
<name>A0A2N9EBS8_FAGSY</name>
<organism evidence="7">
    <name type="scientific">Fagus sylvatica</name>
    <name type="common">Beechnut</name>
    <dbReference type="NCBI Taxonomy" id="28930"/>
    <lineage>
        <taxon>Eukaryota</taxon>
        <taxon>Viridiplantae</taxon>
        <taxon>Streptophyta</taxon>
        <taxon>Embryophyta</taxon>
        <taxon>Tracheophyta</taxon>
        <taxon>Spermatophyta</taxon>
        <taxon>Magnoliopsida</taxon>
        <taxon>eudicotyledons</taxon>
        <taxon>Gunneridae</taxon>
        <taxon>Pentapetalae</taxon>
        <taxon>rosids</taxon>
        <taxon>fabids</taxon>
        <taxon>Fagales</taxon>
        <taxon>Fagaceae</taxon>
        <taxon>Fagus</taxon>
    </lineage>
</organism>
<dbReference type="SMART" id="SM00369">
    <property type="entry name" value="LRR_TYP"/>
    <property type="match status" value="7"/>
</dbReference>
<dbReference type="Gene3D" id="3.40.50.300">
    <property type="entry name" value="P-loop containing nucleotide triphosphate hydrolases"/>
    <property type="match status" value="1"/>
</dbReference>
<dbReference type="Pfam" id="PF01582">
    <property type="entry name" value="TIR"/>
    <property type="match status" value="1"/>
</dbReference>
<keyword evidence="3" id="KW-0611">Plant defense</keyword>
<dbReference type="InterPro" id="IPR003591">
    <property type="entry name" value="Leu-rich_rpt_typical-subtyp"/>
</dbReference>
<evidence type="ECO:0000256" key="4">
    <source>
        <dbReference type="ARBA" id="ARBA00023027"/>
    </source>
</evidence>
<dbReference type="SMART" id="SM00255">
    <property type="entry name" value="TIR"/>
    <property type="match status" value="1"/>
</dbReference>
<dbReference type="GO" id="GO:0007165">
    <property type="term" value="P:signal transduction"/>
    <property type="evidence" value="ECO:0007669"/>
    <property type="project" value="InterPro"/>
</dbReference>
<accession>A0A2N9EBS8</accession>
<evidence type="ECO:0000256" key="2">
    <source>
        <dbReference type="ARBA" id="ARBA00022737"/>
    </source>
</evidence>
<evidence type="ECO:0000256" key="3">
    <source>
        <dbReference type="ARBA" id="ARBA00022821"/>
    </source>
</evidence>
<dbReference type="PANTHER" id="PTHR11017:SF385">
    <property type="entry name" value="DISEASE RESISTANCE PROTEIN (TIR-NBS-LRR CLASS)-RELATED"/>
    <property type="match status" value="1"/>
</dbReference>
<dbReference type="Gene3D" id="3.40.1170.20">
    <property type="entry name" value="tRNA intron endonuclease, N-terminal domain"/>
    <property type="match status" value="1"/>
</dbReference>
<dbReference type="InterPro" id="IPR032675">
    <property type="entry name" value="LRR_dom_sf"/>
</dbReference>
<dbReference type="InterPro" id="IPR001611">
    <property type="entry name" value="Leu-rich_rpt"/>
</dbReference>